<dbReference type="InterPro" id="IPR003591">
    <property type="entry name" value="Leu-rich_rpt_typical-subtyp"/>
</dbReference>
<proteinExistence type="predicted"/>
<dbReference type="SMART" id="SM00369">
    <property type="entry name" value="LRR_TYP"/>
    <property type="match status" value="8"/>
</dbReference>
<dbReference type="SUPFAM" id="SSF52058">
    <property type="entry name" value="L domain-like"/>
    <property type="match status" value="1"/>
</dbReference>
<dbReference type="SMART" id="SM00365">
    <property type="entry name" value="LRR_SD22"/>
    <property type="match status" value="3"/>
</dbReference>
<organism evidence="8">
    <name type="scientific">Enterobius vermicularis</name>
    <name type="common">Human pinworm</name>
    <dbReference type="NCBI Taxonomy" id="51028"/>
    <lineage>
        <taxon>Eukaryota</taxon>
        <taxon>Metazoa</taxon>
        <taxon>Ecdysozoa</taxon>
        <taxon>Nematoda</taxon>
        <taxon>Chromadorea</taxon>
        <taxon>Rhabditida</taxon>
        <taxon>Spirurina</taxon>
        <taxon>Oxyuridomorpha</taxon>
        <taxon>Oxyuroidea</taxon>
        <taxon>Oxyuridae</taxon>
        <taxon>Enterobius</taxon>
    </lineage>
</organism>
<keyword evidence="4" id="KW-0472">Membrane</keyword>
<dbReference type="Proteomes" id="UP000274131">
    <property type="component" value="Unassembled WGS sequence"/>
</dbReference>
<keyword evidence="7" id="KW-1185">Reference proteome</keyword>
<evidence type="ECO:0000256" key="1">
    <source>
        <dbReference type="ARBA" id="ARBA00022614"/>
    </source>
</evidence>
<reference evidence="8" key="1">
    <citation type="submission" date="2017-02" db="UniProtKB">
        <authorList>
            <consortium name="WormBaseParasite"/>
        </authorList>
    </citation>
    <scope>IDENTIFICATION</scope>
</reference>
<dbReference type="InterPro" id="IPR032675">
    <property type="entry name" value="LRR_dom_sf"/>
</dbReference>
<sequence length="440" mass="49929">MILATVAELLLLQVLLGNCADVEQAVHMCGKESDDTLEAGCECHDDKNLIICDDNKILPGHEKNLVELYFNFNRISKIENGTFDEMINLEVLDLSGNRLKKIEAFWFQGAKWKLKYLNLEENTLQSLPVEVFSTMPTLESLILDGNPKLFDWKNSSKPFGFGDSLTALKNLSMNSCKIKNLPDDYFAKLTSLEVLSLANNFFITLPTALHKIPSLLSLDLSKTDITEIDQDSFLYDTNLQSLFCVDCQYLEFVDDCGFCGLKNLKELDLHGCIQLYDISDKAFGYGHKDAVLPKLEYLDLQQTKMSTLSGNLFDSSNLIGLAFSSTPWNCTCDTAWMLELDLEVIKGPKCQSPQYLKDKQLLSLTSQMLCPNRLRFTKLMLSLFVVLTAVFFAIFVYYLTTNYRIRNIFYRPDMPNVGYRNLSNADEESHRNVRVTPAPA</sequence>
<reference evidence="6 7" key="2">
    <citation type="submission" date="2018-10" db="EMBL/GenBank/DDBJ databases">
        <authorList>
            <consortium name="Pathogen Informatics"/>
        </authorList>
    </citation>
    <scope>NUCLEOTIDE SEQUENCE [LARGE SCALE GENOMIC DNA]</scope>
</reference>
<feature type="signal peptide" evidence="5">
    <location>
        <begin position="1"/>
        <end position="19"/>
    </location>
</feature>
<dbReference type="PANTHER" id="PTHR24369">
    <property type="entry name" value="ANTIGEN BSP, PUTATIVE-RELATED"/>
    <property type="match status" value="1"/>
</dbReference>
<evidence type="ECO:0000256" key="4">
    <source>
        <dbReference type="SAM" id="Phobius"/>
    </source>
</evidence>
<dbReference type="PROSITE" id="PS51450">
    <property type="entry name" value="LRR"/>
    <property type="match status" value="2"/>
</dbReference>
<accession>A0A0N4VEC3</accession>
<keyword evidence="1" id="KW-0433">Leucine-rich repeat</keyword>
<evidence type="ECO:0000313" key="6">
    <source>
        <dbReference type="EMBL" id="VDD93718.1"/>
    </source>
</evidence>
<keyword evidence="2 5" id="KW-0732">Signal</keyword>
<dbReference type="WBParaSite" id="EVEC_0000902801-mRNA-1">
    <property type="protein sequence ID" value="EVEC_0000902801-mRNA-1"/>
    <property type="gene ID" value="EVEC_0000902801"/>
</dbReference>
<evidence type="ECO:0000313" key="8">
    <source>
        <dbReference type="WBParaSite" id="EVEC_0000902801-mRNA-1"/>
    </source>
</evidence>
<gene>
    <name evidence="6" type="ORF">EVEC_LOCUS8469</name>
</gene>
<dbReference type="PANTHER" id="PTHR24369:SF210">
    <property type="entry name" value="CHAOPTIN-RELATED"/>
    <property type="match status" value="1"/>
</dbReference>
<protein>
    <submittedName>
        <fullName evidence="8">LRRCT domain-containing protein</fullName>
    </submittedName>
</protein>
<dbReference type="GO" id="GO:0005886">
    <property type="term" value="C:plasma membrane"/>
    <property type="evidence" value="ECO:0007669"/>
    <property type="project" value="TreeGrafter"/>
</dbReference>
<keyword evidence="4" id="KW-0812">Transmembrane</keyword>
<dbReference type="EMBL" id="UXUI01009440">
    <property type="protein sequence ID" value="VDD93718.1"/>
    <property type="molecule type" value="Genomic_DNA"/>
</dbReference>
<dbReference type="InterPro" id="IPR050541">
    <property type="entry name" value="LRR_TM_domain-containing"/>
</dbReference>
<feature type="chain" id="PRO_5043122885" evidence="5">
    <location>
        <begin position="20"/>
        <end position="440"/>
    </location>
</feature>
<dbReference type="OrthoDB" id="676979at2759"/>
<dbReference type="Gene3D" id="3.80.10.10">
    <property type="entry name" value="Ribonuclease Inhibitor"/>
    <property type="match status" value="2"/>
</dbReference>
<dbReference type="InterPro" id="IPR001611">
    <property type="entry name" value="Leu-rich_rpt"/>
</dbReference>
<evidence type="ECO:0000256" key="3">
    <source>
        <dbReference type="ARBA" id="ARBA00022737"/>
    </source>
</evidence>
<keyword evidence="4" id="KW-1133">Transmembrane helix</keyword>
<keyword evidence="3" id="KW-0677">Repeat</keyword>
<dbReference type="AlphaFoldDB" id="A0A0N4VEC3"/>
<name>A0A0N4VEC3_ENTVE</name>
<evidence type="ECO:0000256" key="2">
    <source>
        <dbReference type="ARBA" id="ARBA00022729"/>
    </source>
</evidence>
<evidence type="ECO:0000313" key="7">
    <source>
        <dbReference type="Proteomes" id="UP000274131"/>
    </source>
</evidence>
<feature type="transmembrane region" description="Helical" evidence="4">
    <location>
        <begin position="379"/>
        <end position="399"/>
    </location>
</feature>
<dbReference type="Pfam" id="PF13855">
    <property type="entry name" value="LRR_8"/>
    <property type="match status" value="2"/>
</dbReference>
<dbReference type="STRING" id="51028.A0A0N4VEC3"/>
<evidence type="ECO:0000256" key="5">
    <source>
        <dbReference type="SAM" id="SignalP"/>
    </source>
</evidence>